<feature type="transmembrane region" description="Helical" evidence="13">
    <location>
        <begin position="205"/>
        <end position="228"/>
    </location>
</feature>
<dbReference type="GO" id="GO:0016020">
    <property type="term" value="C:membrane"/>
    <property type="evidence" value="ECO:0007669"/>
    <property type="project" value="UniProtKB-SubCell"/>
</dbReference>
<comment type="catalytic activity">
    <reaction evidence="12">
        <text>a plastoquinone + NADH + (n+1) H(+)(in) = a plastoquinol + NAD(+) + n H(+)(out)</text>
        <dbReference type="Rhea" id="RHEA:42608"/>
        <dbReference type="Rhea" id="RHEA-COMP:9561"/>
        <dbReference type="Rhea" id="RHEA-COMP:9562"/>
        <dbReference type="ChEBI" id="CHEBI:15378"/>
        <dbReference type="ChEBI" id="CHEBI:17757"/>
        <dbReference type="ChEBI" id="CHEBI:57540"/>
        <dbReference type="ChEBI" id="CHEBI:57945"/>
        <dbReference type="ChEBI" id="CHEBI:62192"/>
    </reaction>
</comment>
<evidence type="ECO:0000256" key="9">
    <source>
        <dbReference type="ARBA" id="ARBA00023078"/>
    </source>
</evidence>
<protein>
    <submittedName>
        <fullName evidence="14">Uncharacterized protein</fullName>
    </submittedName>
</protein>
<evidence type="ECO:0000256" key="6">
    <source>
        <dbReference type="ARBA" id="ARBA00022967"/>
    </source>
</evidence>
<comment type="catalytic activity">
    <reaction evidence="11">
        <text>a plastoquinone + NADPH + (n+1) H(+)(in) = a plastoquinol + NADP(+) + n H(+)(out)</text>
        <dbReference type="Rhea" id="RHEA:42612"/>
        <dbReference type="Rhea" id="RHEA-COMP:9561"/>
        <dbReference type="Rhea" id="RHEA-COMP:9562"/>
        <dbReference type="ChEBI" id="CHEBI:15378"/>
        <dbReference type="ChEBI" id="CHEBI:17757"/>
        <dbReference type="ChEBI" id="CHEBI:57783"/>
        <dbReference type="ChEBI" id="CHEBI:58349"/>
        <dbReference type="ChEBI" id="CHEBI:62192"/>
    </reaction>
</comment>
<reference evidence="14 15" key="1">
    <citation type="journal article" date="2018" name="Cell">
        <title>The Chara Genome: Secondary Complexity and Implications for Plant Terrestrialization.</title>
        <authorList>
            <person name="Nishiyama T."/>
            <person name="Sakayama H."/>
            <person name="Vries J.D."/>
            <person name="Buschmann H."/>
            <person name="Saint-Marcoux D."/>
            <person name="Ullrich K.K."/>
            <person name="Haas F.B."/>
            <person name="Vanderstraeten L."/>
            <person name="Becker D."/>
            <person name="Lang D."/>
            <person name="Vosolsobe S."/>
            <person name="Rombauts S."/>
            <person name="Wilhelmsson P.K.I."/>
            <person name="Janitza P."/>
            <person name="Kern R."/>
            <person name="Heyl A."/>
            <person name="Rumpler F."/>
            <person name="Villalobos L.I.A.C."/>
            <person name="Clay J.M."/>
            <person name="Skokan R."/>
            <person name="Toyoda A."/>
            <person name="Suzuki Y."/>
            <person name="Kagoshima H."/>
            <person name="Schijlen E."/>
            <person name="Tajeshwar N."/>
            <person name="Catarino B."/>
            <person name="Hetherington A.J."/>
            <person name="Saltykova A."/>
            <person name="Bonnot C."/>
            <person name="Breuninger H."/>
            <person name="Symeonidi A."/>
            <person name="Radhakrishnan G.V."/>
            <person name="Van Nieuwerburgh F."/>
            <person name="Deforce D."/>
            <person name="Chang C."/>
            <person name="Karol K.G."/>
            <person name="Hedrich R."/>
            <person name="Ulvskov P."/>
            <person name="Glockner G."/>
            <person name="Delwiche C.F."/>
            <person name="Petrasek J."/>
            <person name="Van de Peer Y."/>
            <person name="Friml J."/>
            <person name="Beilby M."/>
            <person name="Dolan L."/>
            <person name="Kohara Y."/>
            <person name="Sugano S."/>
            <person name="Fujiyama A."/>
            <person name="Delaux P.-M."/>
            <person name="Quint M."/>
            <person name="TheiBen G."/>
            <person name="Hagemann M."/>
            <person name="Harholt J."/>
            <person name="Dunand C."/>
            <person name="Zachgo S."/>
            <person name="Langdale J."/>
            <person name="Maumus F."/>
            <person name="Straeten D.V.D."/>
            <person name="Gould S.B."/>
            <person name="Rensing S.A."/>
        </authorList>
    </citation>
    <scope>NUCLEOTIDE SEQUENCE [LARGE SCALE GENOMIC DNA]</scope>
    <source>
        <strain evidence="14 15">S276</strain>
    </source>
</reference>
<name>A0A388JTK5_CHABU</name>
<dbReference type="OrthoDB" id="2016985at2759"/>
<evidence type="ECO:0000313" key="15">
    <source>
        <dbReference type="Proteomes" id="UP000265515"/>
    </source>
</evidence>
<evidence type="ECO:0000256" key="2">
    <source>
        <dbReference type="ARBA" id="ARBA00022692"/>
    </source>
</evidence>
<keyword evidence="15" id="KW-1185">Reference proteome</keyword>
<sequence length="312" mass="33061">MAVSIARALAPASHLRGAISTPTNPPYAQLSDTCSVSLSGPQLEGCRTNSNGYTVGFRVPKARCRALHVDRDAGGLGLGLGLGMGLGLRLASRSESLSGVSGRRAIMARSGHVSRAKDGALHGCDGLLLFPAASSGCRRRAISGGEGREEEKEGGGRQCSSALAAGCGTAEEEGDADDLAEIAKDARRDQCEDSDSTSTAASTNFFTVGLASMTVLLSQALWSAGPALAAYGRLNLPDEIPEVTAEEWHTIILVYGAFAIFYFVIAPPALLHWIRIRDRNKTLLETFIMYYFVFVNFLGEKDQGYPCSSHDV</sequence>
<dbReference type="Pfam" id="PF10716">
    <property type="entry name" value="NdhL"/>
    <property type="match status" value="1"/>
</dbReference>
<evidence type="ECO:0000256" key="5">
    <source>
        <dbReference type="ARBA" id="ARBA00022957"/>
    </source>
</evidence>
<comment type="caution">
    <text evidence="14">The sequence shown here is derived from an EMBL/GenBank/DDBJ whole genome shotgun (WGS) entry which is preliminary data.</text>
</comment>
<evidence type="ECO:0000256" key="4">
    <source>
        <dbReference type="ARBA" id="ARBA00022857"/>
    </source>
</evidence>
<dbReference type="GO" id="GO:0016655">
    <property type="term" value="F:oxidoreductase activity, acting on NAD(P)H, quinone or similar compound as acceptor"/>
    <property type="evidence" value="ECO:0007669"/>
    <property type="project" value="InterPro"/>
</dbReference>
<comment type="subcellular location">
    <subcellularLocation>
        <location evidence="1">Membrane</location>
        <topology evidence="1">Multi-pass membrane protein</topology>
    </subcellularLocation>
</comment>
<dbReference type="AlphaFoldDB" id="A0A388JTK5"/>
<evidence type="ECO:0000256" key="11">
    <source>
        <dbReference type="ARBA" id="ARBA00047726"/>
    </source>
</evidence>
<evidence type="ECO:0000256" key="10">
    <source>
        <dbReference type="ARBA" id="ARBA00023136"/>
    </source>
</evidence>
<organism evidence="14 15">
    <name type="scientific">Chara braunii</name>
    <name type="common">Braun's stonewort</name>
    <dbReference type="NCBI Taxonomy" id="69332"/>
    <lineage>
        <taxon>Eukaryota</taxon>
        <taxon>Viridiplantae</taxon>
        <taxon>Streptophyta</taxon>
        <taxon>Charophyceae</taxon>
        <taxon>Charales</taxon>
        <taxon>Characeae</taxon>
        <taxon>Chara</taxon>
    </lineage>
</organism>
<keyword evidence="2 13" id="KW-0812">Transmembrane</keyword>
<keyword evidence="5" id="KW-0618">Plastoquinone</keyword>
<feature type="transmembrane region" description="Helical" evidence="13">
    <location>
        <begin position="248"/>
        <end position="270"/>
    </location>
</feature>
<evidence type="ECO:0000256" key="1">
    <source>
        <dbReference type="ARBA" id="ARBA00004141"/>
    </source>
</evidence>
<dbReference type="Proteomes" id="UP000265515">
    <property type="component" value="Unassembled WGS sequence"/>
</dbReference>
<keyword evidence="3" id="KW-0874">Quinone</keyword>
<keyword evidence="10 13" id="KW-0472">Membrane</keyword>
<evidence type="ECO:0000256" key="8">
    <source>
        <dbReference type="ARBA" id="ARBA00023027"/>
    </source>
</evidence>
<proteinExistence type="predicted"/>
<keyword evidence="9" id="KW-0793">Thylakoid</keyword>
<evidence type="ECO:0000313" key="14">
    <source>
        <dbReference type="EMBL" id="GBG61144.1"/>
    </source>
</evidence>
<evidence type="ECO:0000256" key="13">
    <source>
        <dbReference type="SAM" id="Phobius"/>
    </source>
</evidence>
<dbReference type="EMBL" id="BFEA01000017">
    <property type="protein sequence ID" value="GBG61144.1"/>
    <property type="molecule type" value="Genomic_DNA"/>
</dbReference>
<evidence type="ECO:0000256" key="7">
    <source>
        <dbReference type="ARBA" id="ARBA00022989"/>
    </source>
</evidence>
<accession>A0A388JTK5</accession>
<keyword evidence="7 13" id="KW-1133">Transmembrane helix</keyword>
<dbReference type="InterPro" id="IPR019654">
    <property type="entry name" value="NADH-quinone_OxRdatse_su_L"/>
</dbReference>
<keyword evidence="4" id="KW-0521">NADP</keyword>
<evidence type="ECO:0000256" key="12">
    <source>
        <dbReference type="ARBA" id="ARBA00048026"/>
    </source>
</evidence>
<evidence type="ECO:0000256" key="3">
    <source>
        <dbReference type="ARBA" id="ARBA00022719"/>
    </source>
</evidence>
<gene>
    <name evidence="14" type="ORF">CBR_g19220</name>
</gene>
<dbReference type="GO" id="GO:0048038">
    <property type="term" value="F:quinone binding"/>
    <property type="evidence" value="ECO:0007669"/>
    <property type="project" value="UniProtKB-KW"/>
</dbReference>
<keyword evidence="6" id="KW-1278">Translocase</keyword>
<keyword evidence="8" id="KW-0520">NAD</keyword>
<dbReference type="Gramene" id="GBG61144">
    <property type="protein sequence ID" value="GBG61144"/>
    <property type="gene ID" value="CBR_g19220"/>
</dbReference>